<comment type="caution">
    <text evidence="4">The sequence shown here is derived from an EMBL/GenBank/DDBJ whole genome shotgun (WGS) entry which is preliminary data.</text>
</comment>
<dbReference type="PROSITE" id="PS50977">
    <property type="entry name" value="HTH_TETR_2"/>
    <property type="match status" value="1"/>
</dbReference>
<dbReference type="InterPro" id="IPR050624">
    <property type="entry name" value="HTH-type_Tx_Regulator"/>
</dbReference>
<feature type="DNA-binding region" description="H-T-H motif" evidence="2">
    <location>
        <begin position="36"/>
        <end position="55"/>
    </location>
</feature>
<dbReference type="PANTHER" id="PTHR43479:SF23">
    <property type="entry name" value="HTH TETR-TYPE DOMAIN-CONTAINING PROTEIN"/>
    <property type="match status" value="1"/>
</dbReference>
<protein>
    <submittedName>
        <fullName evidence="4">TetR-like C-terminal domain-containing protein</fullName>
    </submittedName>
</protein>
<dbReference type="EMBL" id="JAGRPV010000001">
    <property type="protein sequence ID" value="MDI4644554.1"/>
    <property type="molecule type" value="Genomic_DNA"/>
</dbReference>
<sequence>MSQATPRTDPRIVRTRRMLRDALVELLEEMDVEKISVNRLAERATINRVTFYLHYRDIPDMMEKMADEMIEDLRAILQSPAARQSPAQQAEGWPLMVNLLEHIAENFRFYKVILTTRRTTVFTEKFLRLLTDMVVERIDSPEGEANLAALGIQRDVVVWYGSSALIGTIISWLRNDMPYTPLYLAKQFMLMRRQHEKPPVLPRATDQ</sequence>
<dbReference type="Pfam" id="PF14278">
    <property type="entry name" value="TetR_C_8"/>
    <property type="match status" value="1"/>
</dbReference>
<keyword evidence="1 2" id="KW-0238">DNA-binding</keyword>
<name>A0ABT6TCJ4_9BACL</name>
<accession>A0ABT6TCJ4</accession>
<proteinExistence type="predicted"/>
<dbReference type="RefSeq" id="WP_282907553.1">
    <property type="nucleotide sequence ID" value="NZ_JAGRPV010000001.1"/>
</dbReference>
<evidence type="ECO:0000256" key="2">
    <source>
        <dbReference type="PROSITE-ProRule" id="PRU00335"/>
    </source>
</evidence>
<dbReference type="Gene3D" id="1.10.357.10">
    <property type="entry name" value="Tetracycline Repressor, domain 2"/>
    <property type="match status" value="1"/>
</dbReference>
<dbReference type="InterPro" id="IPR009057">
    <property type="entry name" value="Homeodomain-like_sf"/>
</dbReference>
<dbReference type="InterPro" id="IPR001647">
    <property type="entry name" value="HTH_TetR"/>
</dbReference>
<dbReference type="Proteomes" id="UP001161691">
    <property type="component" value="Unassembled WGS sequence"/>
</dbReference>
<dbReference type="PANTHER" id="PTHR43479">
    <property type="entry name" value="ACREF/ENVCD OPERON REPRESSOR-RELATED"/>
    <property type="match status" value="1"/>
</dbReference>
<dbReference type="SUPFAM" id="SSF46689">
    <property type="entry name" value="Homeodomain-like"/>
    <property type="match status" value="1"/>
</dbReference>
<gene>
    <name evidence="4" type="ORF">KB449_06245</name>
</gene>
<evidence type="ECO:0000256" key="1">
    <source>
        <dbReference type="ARBA" id="ARBA00023125"/>
    </source>
</evidence>
<feature type="domain" description="HTH tetR-type" evidence="3">
    <location>
        <begin position="13"/>
        <end position="73"/>
    </location>
</feature>
<evidence type="ECO:0000313" key="5">
    <source>
        <dbReference type="Proteomes" id="UP001161691"/>
    </source>
</evidence>
<dbReference type="InterPro" id="IPR039532">
    <property type="entry name" value="TetR_C_Firmicutes"/>
</dbReference>
<evidence type="ECO:0000313" key="4">
    <source>
        <dbReference type="EMBL" id="MDI4644554.1"/>
    </source>
</evidence>
<keyword evidence="5" id="KW-1185">Reference proteome</keyword>
<organism evidence="4 5">
    <name type="scientific">Cohnella hashimotonis</name>
    <dbReference type="NCBI Taxonomy" id="2826895"/>
    <lineage>
        <taxon>Bacteria</taxon>
        <taxon>Bacillati</taxon>
        <taxon>Bacillota</taxon>
        <taxon>Bacilli</taxon>
        <taxon>Bacillales</taxon>
        <taxon>Paenibacillaceae</taxon>
        <taxon>Cohnella</taxon>
    </lineage>
</organism>
<reference evidence="4" key="1">
    <citation type="submission" date="2023-04" db="EMBL/GenBank/DDBJ databases">
        <title>Comparative genomic analysis of Cohnella hashimotonis sp. nov., isolated from the International Space Station.</title>
        <authorList>
            <person name="Venkateswaran K."/>
            <person name="Simpson A."/>
        </authorList>
    </citation>
    <scope>NUCLEOTIDE SEQUENCE</scope>
    <source>
        <strain evidence="4">F6_2S_P_1</strain>
    </source>
</reference>
<evidence type="ECO:0000259" key="3">
    <source>
        <dbReference type="PROSITE" id="PS50977"/>
    </source>
</evidence>